<sequence>MLGSTQGFVAIPQPFAEPHSYDDSDYNVDLQYSMHGDSYDYKDDFNEDFAFQHGICPQAPPPSPQEPSLLDAVFAQRLSNTLKSVVQARRRSSLASVHSARLSSPASPIACDSNSTVESPFSQHAGALNELLRKIASSSGGKVRKSPKDVHKRRNKRPSKIPIASIKLHEKYTRDQSTHMHPSVILEAESACSRDSKAKQQQLQRTADAASKLHMLKVLSEAHDSEKSAVLEELVYELKGMGL</sequence>
<feature type="compositionally biased region" description="Basic residues" evidence="1">
    <location>
        <begin position="142"/>
        <end position="159"/>
    </location>
</feature>
<gene>
    <name evidence="2" type="ORF">INT44_007533</name>
</gene>
<comment type="caution">
    <text evidence="2">The sequence shown here is derived from an EMBL/GenBank/DDBJ whole genome shotgun (WGS) entry which is preliminary data.</text>
</comment>
<proteinExistence type="predicted"/>
<dbReference type="Proteomes" id="UP000612746">
    <property type="component" value="Unassembled WGS sequence"/>
</dbReference>
<accession>A0A8H7PNW9</accession>
<keyword evidence="3" id="KW-1185">Reference proteome</keyword>
<name>A0A8H7PNW9_9FUNG</name>
<protein>
    <submittedName>
        <fullName evidence="2">Uncharacterized protein</fullName>
    </submittedName>
</protein>
<dbReference type="AlphaFoldDB" id="A0A8H7PNW9"/>
<evidence type="ECO:0000313" key="3">
    <source>
        <dbReference type="Proteomes" id="UP000612746"/>
    </source>
</evidence>
<evidence type="ECO:0000313" key="2">
    <source>
        <dbReference type="EMBL" id="KAG2176869.1"/>
    </source>
</evidence>
<organism evidence="2 3">
    <name type="scientific">Umbelopsis vinacea</name>
    <dbReference type="NCBI Taxonomy" id="44442"/>
    <lineage>
        <taxon>Eukaryota</taxon>
        <taxon>Fungi</taxon>
        <taxon>Fungi incertae sedis</taxon>
        <taxon>Mucoromycota</taxon>
        <taxon>Mucoromycotina</taxon>
        <taxon>Umbelopsidomycetes</taxon>
        <taxon>Umbelopsidales</taxon>
        <taxon>Umbelopsidaceae</taxon>
        <taxon>Umbelopsis</taxon>
    </lineage>
</organism>
<evidence type="ECO:0000256" key="1">
    <source>
        <dbReference type="SAM" id="MobiDB-lite"/>
    </source>
</evidence>
<dbReference type="EMBL" id="JAEPRA010000013">
    <property type="protein sequence ID" value="KAG2176869.1"/>
    <property type="molecule type" value="Genomic_DNA"/>
</dbReference>
<reference evidence="2" key="1">
    <citation type="submission" date="2020-12" db="EMBL/GenBank/DDBJ databases">
        <title>Metabolic potential, ecology and presence of endohyphal bacteria is reflected in genomic diversity of Mucoromycotina.</title>
        <authorList>
            <person name="Muszewska A."/>
            <person name="Okrasinska A."/>
            <person name="Steczkiewicz K."/>
            <person name="Drgas O."/>
            <person name="Orlowska M."/>
            <person name="Perlinska-Lenart U."/>
            <person name="Aleksandrzak-Piekarczyk T."/>
            <person name="Szatraj K."/>
            <person name="Zielenkiewicz U."/>
            <person name="Pilsyk S."/>
            <person name="Malc E."/>
            <person name="Mieczkowski P."/>
            <person name="Kruszewska J.S."/>
            <person name="Biernat P."/>
            <person name="Pawlowska J."/>
        </authorList>
    </citation>
    <scope>NUCLEOTIDE SEQUENCE</scope>
    <source>
        <strain evidence="2">WA0000051536</strain>
    </source>
</reference>
<feature type="region of interest" description="Disordered" evidence="1">
    <location>
        <begin position="137"/>
        <end position="160"/>
    </location>
</feature>
<dbReference type="OrthoDB" id="2377894at2759"/>